<sequence>MQVLPQFKELIGKNVRVTRGYKYLLLSFDYALRTNKEILALTLIDRINSDVIPQSLLNLHSMKKFSKGEKVIKIEFKSR</sequence>
<dbReference type="EMBL" id="AZEL01000056">
    <property type="protein sequence ID" value="KRL20674.1"/>
    <property type="molecule type" value="Genomic_DNA"/>
</dbReference>
<dbReference type="PATRIC" id="fig|1423748.3.peg.1989"/>
<protein>
    <submittedName>
        <fullName evidence="1">Uncharacterized protein</fullName>
    </submittedName>
</protein>
<evidence type="ECO:0000313" key="1">
    <source>
        <dbReference type="EMBL" id="KRL20674.1"/>
    </source>
</evidence>
<dbReference type="Proteomes" id="UP000051311">
    <property type="component" value="Unassembled WGS sequence"/>
</dbReference>
<accession>A0A0R1NSR0</accession>
<dbReference type="AlphaFoldDB" id="A0A0R1NSR0"/>
<name>A0A0R1NSR0_9LACO</name>
<evidence type="ECO:0000313" key="2">
    <source>
        <dbReference type="Proteomes" id="UP000051311"/>
    </source>
</evidence>
<proteinExistence type="predicted"/>
<comment type="caution">
    <text evidence="1">The sequence shown here is derived from an EMBL/GenBank/DDBJ whole genome shotgun (WGS) entry which is preliminary data.</text>
</comment>
<organism evidence="1 2">
    <name type="scientific">Lactobacillus gallinarum DSM 10532 = JCM 2011</name>
    <dbReference type="NCBI Taxonomy" id="1423748"/>
    <lineage>
        <taxon>Bacteria</taxon>
        <taxon>Bacillati</taxon>
        <taxon>Bacillota</taxon>
        <taxon>Bacilli</taxon>
        <taxon>Lactobacillales</taxon>
        <taxon>Lactobacillaceae</taxon>
        <taxon>Lactobacillus</taxon>
    </lineage>
</organism>
<gene>
    <name evidence="1" type="ORF">FC37_GL001915</name>
</gene>
<reference evidence="1 2" key="1">
    <citation type="journal article" date="2015" name="Genome Announc.">
        <title>Expanding the biotechnology potential of lactobacilli through comparative genomics of 213 strains and associated genera.</title>
        <authorList>
            <person name="Sun Z."/>
            <person name="Harris H.M."/>
            <person name="McCann A."/>
            <person name="Guo C."/>
            <person name="Argimon S."/>
            <person name="Zhang W."/>
            <person name="Yang X."/>
            <person name="Jeffery I.B."/>
            <person name="Cooney J.C."/>
            <person name="Kagawa T.F."/>
            <person name="Liu W."/>
            <person name="Song Y."/>
            <person name="Salvetti E."/>
            <person name="Wrobel A."/>
            <person name="Rasinkangas P."/>
            <person name="Parkhill J."/>
            <person name="Rea M.C."/>
            <person name="O'Sullivan O."/>
            <person name="Ritari J."/>
            <person name="Douillard F.P."/>
            <person name="Paul Ross R."/>
            <person name="Yang R."/>
            <person name="Briner A.E."/>
            <person name="Felis G.E."/>
            <person name="de Vos W.M."/>
            <person name="Barrangou R."/>
            <person name="Klaenhammer T.R."/>
            <person name="Caufield P.W."/>
            <person name="Cui Y."/>
            <person name="Zhang H."/>
            <person name="O'Toole P.W."/>
        </authorList>
    </citation>
    <scope>NUCLEOTIDE SEQUENCE [LARGE SCALE GENOMIC DNA]</scope>
    <source>
        <strain evidence="1 2">DSM 10532</strain>
    </source>
</reference>